<proteinExistence type="predicted"/>
<protein>
    <recommendedName>
        <fullName evidence="3">Condensation domain-containing protein</fullName>
    </recommendedName>
</protein>
<feature type="non-terminal residue" evidence="1">
    <location>
        <position position="72"/>
    </location>
</feature>
<evidence type="ECO:0000313" key="1">
    <source>
        <dbReference type="EMBL" id="MFD0787338.1"/>
    </source>
</evidence>
<sequence length="72" mass="8170">MRIQGSHPLTMGQLSMWKALMVRPPEQLWESNLDLAWPIPAGVSVEQVRHALTALAVRHESLRTVYRPADEP</sequence>
<comment type="caution">
    <text evidence="1">The sequence shown here is derived from an EMBL/GenBank/DDBJ whole genome shotgun (WGS) entry which is preliminary data.</text>
</comment>
<dbReference type="SUPFAM" id="SSF52777">
    <property type="entry name" value="CoA-dependent acyltransferases"/>
    <property type="match status" value="1"/>
</dbReference>
<reference evidence="2" key="1">
    <citation type="journal article" date="2019" name="Int. J. Syst. Evol. Microbiol.">
        <title>The Global Catalogue of Microorganisms (GCM) 10K type strain sequencing project: providing services to taxonomists for standard genome sequencing and annotation.</title>
        <authorList>
            <consortium name="The Broad Institute Genomics Platform"/>
            <consortium name="The Broad Institute Genome Sequencing Center for Infectious Disease"/>
            <person name="Wu L."/>
            <person name="Ma J."/>
        </authorList>
    </citation>
    <scope>NUCLEOTIDE SEQUENCE [LARGE SCALE GENOMIC DNA]</scope>
    <source>
        <strain evidence="2">JCM 32148</strain>
    </source>
</reference>
<name>A0ABW3A8I9_9ACTN</name>
<evidence type="ECO:0008006" key="3">
    <source>
        <dbReference type="Google" id="ProtNLM"/>
    </source>
</evidence>
<organism evidence="1 2">
    <name type="scientific">Micromonospora azadirachtae</name>
    <dbReference type="NCBI Taxonomy" id="1970735"/>
    <lineage>
        <taxon>Bacteria</taxon>
        <taxon>Bacillati</taxon>
        <taxon>Actinomycetota</taxon>
        <taxon>Actinomycetes</taxon>
        <taxon>Micromonosporales</taxon>
        <taxon>Micromonosporaceae</taxon>
        <taxon>Micromonospora</taxon>
    </lineage>
</organism>
<gene>
    <name evidence="1" type="ORF">ACFQZ8_25835</name>
</gene>
<keyword evidence="2" id="KW-1185">Reference proteome</keyword>
<dbReference type="InterPro" id="IPR023213">
    <property type="entry name" value="CAT-like_dom_sf"/>
</dbReference>
<accession>A0ABW3A8I9</accession>
<dbReference type="EMBL" id="JBHTHM010001934">
    <property type="protein sequence ID" value="MFD0787338.1"/>
    <property type="molecule type" value="Genomic_DNA"/>
</dbReference>
<dbReference type="Proteomes" id="UP001597053">
    <property type="component" value="Unassembled WGS sequence"/>
</dbReference>
<evidence type="ECO:0000313" key="2">
    <source>
        <dbReference type="Proteomes" id="UP001597053"/>
    </source>
</evidence>
<dbReference type="Gene3D" id="3.30.559.10">
    <property type="entry name" value="Chloramphenicol acetyltransferase-like domain"/>
    <property type="match status" value="1"/>
</dbReference>